<dbReference type="Proteomes" id="UP001159405">
    <property type="component" value="Unassembled WGS sequence"/>
</dbReference>
<feature type="transmembrane region" description="Helical" evidence="9">
    <location>
        <begin position="367"/>
        <end position="386"/>
    </location>
</feature>
<feature type="transmembrane region" description="Helical" evidence="9">
    <location>
        <begin position="551"/>
        <end position="571"/>
    </location>
</feature>
<keyword evidence="3 9" id="KW-0812">Transmembrane</keyword>
<accession>A0ABN8QU12</accession>
<evidence type="ECO:0000313" key="12">
    <source>
        <dbReference type="Proteomes" id="UP001159405"/>
    </source>
</evidence>
<keyword evidence="8" id="KW-0807">Transducer</keyword>
<proteinExistence type="predicted"/>
<feature type="domain" description="G-protein coupled receptors family 1 profile" evidence="10">
    <location>
        <begin position="306"/>
        <end position="569"/>
    </location>
</feature>
<dbReference type="SMART" id="SM01381">
    <property type="entry name" value="7TM_GPCR_Srsx"/>
    <property type="match status" value="1"/>
</dbReference>
<feature type="transmembrane region" description="Helical" evidence="9">
    <location>
        <begin position="226"/>
        <end position="244"/>
    </location>
</feature>
<keyword evidence="4 9" id="KW-1133">Transmembrane helix</keyword>
<evidence type="ECO:0000256" key="3">
    <source>
        <dbReference type="ARBA" id="ARBA00022692"/>
    </source>
</evidence>
<gene>
    <name evidence="11" type="ORF">PLOB_00009533</name>
</gene>
<dbReference type="InterPro" id="IPR017452">
    <property type="entry name" value="GPCR_Rhodpsn_7TM"/>
</dbReference>
<feature type="transmembrane region" description="Helical" evidence="9">
    <location>
        <begin position="456"/>
        <end position="475"/>
    </location>
</feature>
<dbReference type="PANTHER" id="PTHR24249">
    <property type="entry name" value="HISTAMINE RECEPTOR-RELATED G-PROTEIN COUPLED RECEPTOR"/>
    <property type="match status" value="1"/>
</dbReference>
<sequence length="591" mass="67460">MAFPKVIAAFHAIYDVIGLPGNLLVIVTIILESRFHVMRYILLASLALSDFLLLVLVNSFRIESIAQEQWLYGQTMCHLNPFFMRYFYINTILHLVAVSYDRYLAIVRSPLTYYGNITKTRVAFMALIWIIPIPFTIGPFLGWGKYVYNPEVFYCEHSETNRGKRGILPIVTLTVPFLYIVFLNVSVYQTARRQIYDMEVHVRGHEGAEGLQQQERITRRLTDRKAAVDVAIIIAAFLVCLLIVLHVTTCIYFLSTLCNPIIYSIRKREFRKAVKKIFRRAGACLISFPQVIAAFHALFDAIGLPGNLLVIVTIILESRFHVMRYILLASLALSDFLLLVLVNSFRIKSIAQEHWLYGQTMCYLNPFFVRYFYINTVLHLLAVSYDRYLAIVKSPLTYHGTITKTRVAFMALIWIIPIPLSIGPFLGWGKYVYNPEVFFCEQGWAVQSDSARGNTIVLPIATFIVPFVVIVFLNGSVYKAARRQINAIENQVAETESPQQQEIVSRRLSDRKAAVDVTIIISAFVLCYLPGWLVGICRQFVPGIDVPAEVILATNCTFFVSTLCNPFIYSIRKREFRAAVKNVFRLIGVCI</sequence>
<protein>
    <recommendedName>
        <fullName evidence="10">G-protein coupled receptors family 1 profile domain-containing protein</fullName>
    </recommendedName>
</protein>
<evidence type="ECO:0000256" key="7">
    <source>
        <dbReference type="ARBA" id="ARBA00023170"/>
    </source>
</evidence>
<evidence type="ECO:0000256" key="1">
    <source>
        <dbReference type="ARBA" id="ARBA00004651"/>
    </source>
</evidence>
<dbReference type="PANTHER" id="PTHR24249:SF372">
    <property type="entry name" value="G-PROTEIN COUPLED RECEPTORS FAMILY 1 PROFILE DOMAIN-CONTAINING PROTEIN"/>
    <property type="match status" value="1"/>
</dbReference>
<feature type="transmembrane region" description="Helical" evidence="9">
    <location>
        <begin position="122"/>
        <end position="146"/>
    </location>
</feature>
<evidence type="ECO:0000313" key="11">
    <source>
        <dbReference type="EMBL" id="CAH3168876.1"/>
    </source>
</evidence>
<feature type="transmembrane region" description="Helical" evidence="9">
    <location>
        <begin position="40"/>
        <end position="62"/>
    </location>
</feature>
<dbReference type="CDD" id="cd00637">
    <property type="entry name" value="7tm_classA_rhodopsin-like"/>
    <property type="match status" value="2"/>
</dbReference>
<feature type="transmembrane region" description="Helical" evidence="9">
    <location>
        <begin position="325"/>
        <end position="347"/>
    </location>
</feature>
<organism evidence="11 12">
    <name type="scientific">Porites lobata</name>
    <dbReference type="NCBI Taxonomy" id="104759"/>
    <lineage>
        <taxon>Eukaryota</taxon>
        <taxon>Metazoa</taxon>
        <taxon>Cnidaria</taxon>
        <taxon>Anthozoa</taxon>
        <taxon>Hexacorallia</taxon>
        <taxon>Scleractinia</taxon>
        <taxon>Fungiina</taxon>
        <taxon>Poritidae</taxon>
        <taxon>Porites</taxon>
    </lineage>
</organism>
<keyword evidence="12" id="KW-1185">Reference proteome</keyword>
<feature type="transmembrane region" description="Helical" evidence="9">
    <location>
        <begin position="513"/>
        <end position="531"/>
    </location>
</feature>
<dbReference type="InterPro" id="IPR050569">
    <property type="entry name" value="TAAR"/>
</dbReference>
<feature type="domain" description="G-protein coupled receptors family 1 profile" evidence="10">
    <location>
        <begin position="21"/>
        <end position="240"/>
    </location>
</feature>
<dbReference type="PRINTS" id="PR00237">
    <property type="entry name" value="GPCRRHODOPSN"/>
</dbReference>
<dbReference type="Pfam" id="PF00001">
    <property type="entry name" value="7tm_1"/>
    <property type="match status" value="2"/>
</dbReference>
<evidence type="ECO:0000256" key="5">
    <source>
        <dbReference type="ARBA" id="ARBA00023040"/>
    </source>
</evidence>
<evidence type="ECO:0000256" key="6">
    <source>
        <dbReference type="ARBA" id="ARBA00023136"/>
    </source>
</evidence>
<dbReference type="InterPro" id="IPR000276">
    <property type="entry name" value="GPCR_Rhodpsn"/>
</dbReference>
<keyword evidence="6 9" id="KW-0472">Membrane</keyword>
<feature type="transmembrane region" description="Helical" evidence="9">
    <location>
        <begin position="301"/>
        <end position="318"/>
    </location>
</feature>
<evidence type="ECO:0000259" key="10">
    <source>
        <dbReference type="PROSITE" id="PS50262"/>
    </source>
</evidence>
<feature type="transmembrane region" description="Helical" evidence="9">
    <location>
        <begin position="407"/>
        <end position="428"/>
    </location>
</feature>
<feature type="transmembrane region" description="Helical" evidence="9">
    <location>
        <begin position="166"/>
        <end position="188"/>
    </location>
</feature>
<dbReference type="Gene3D" id="1.20.1070.10">
    <property type="entry name" value="Rhodopsin 7-helix transmembrane proteins"/>
    <property type="match status" value="2"/>
</dbReference>
<comment type="caution">
    <text evidence="11">The sequence shown here is derived from an EMBL/GenBank/DDBJ whole genome shotgun (WGS) entry which is preliminary data.</text>
</comment>
<comment type="subcellular location">
    <subcellularLocation>
        <location evidence="1">Cell membrane</location>
        <topology evidence="1">Multi-pass membrane protein</topology>
    </subcellularLocation>
</comment>
<keyword evidence="7" id="KW-0675">Receptor</keyword>
<name>A0ABN8QU12_9CNID</name>
<dbReference type="SUPFAM" id="SSF81321">
    <property type="entry name" value="Family A G protein-coupled receptor-like"/>
    <property type="match status" value="2"/>
</dbReference>
<feature type="transmembrane region" description="Helical" evidence="9">
    <location>
        <begin position="6"/>
        <end position="31"/>
    </location>
</feature>
<evidence type="ECO:0000256" key="2">
    <source>
        <dbReference type="ARBA" id="ARBA00022475"/>
    </source>
</evidence>
<reference evidence="11 12" key="1">
    <citation type="submission" date="2022-05" db="EMBL/GenBank/DDBJ databases">
        <authorList>
            <consortium name="Genoscope - CEA"/>
            <person name="William W."/>
        </authorList>
    </citation>
    <scope>NUCLEOTIDE SEQUENCE [LARGE SCALE GENOMIC DNA]</scope>
</reference>
<evidence type="ECO:0000256" key="4">
    <source>
        <dbReference type="ARBA" id="ARBA00022989"/>
    </source>
</evidence>
<feature type="transmembrane region" description="Helical" evidence="9">
    <location>
        <begin position="82"/>
        <end position="101"/>
    </location>
</feature>
<keyword evidence="2" id="KW-1003">Cell membrane</keyword>
<dbReference type="PROSITE" id="PS50262">
    <property type="entry name" value="G_PROTEIN_RECEP_F1_2"/>
    <property type="match status" value="2"/>
</dbReference>
<evidence type="ECO:0000256" key="9">
    <source>
        <dbReference type="SAM" id="Phobius"/>
    </source>
</evidence>
<keyword evidence="5" id="KW-0297">G-protein coupled receptor</keyword>
<dbReference type="EMBL" id="CALNXK010000147">
    <property type="protein sequence ID" value="CAH3168876.1"/>
    <property type="molecule type" value="Genomic_DNA"/>
</dbReference>
<evidence type="ECO:0000256" key="8">
    <source>
        <dbReference type="ARBA" id="ARBA00023224"/>
    </source>
</evidence>